<feature type="signal peptide" evidence="1">
    <location>
        <begin position="1"/>
        <end position="21"/>
    </location>
</feature>
<name>A0A109KPN6_PSEFL</name>
<dbReference type="PROSITE" id="PS51257">
    <property type="entry name" value="PROKAR_LIPOPROTEIN"/>
    <property type="match status" value="1"/>
</dbReference>
<comment type="caution">
    <text evidence="2">The sequence shown here is derived from an EMBL/GenBank/DDBJ whole genome shotgun (WGS) entry which is preliminary data.</text>
</comment>
<proteinExistence type="predicted"/>
<dbReference type="PATRIC" id="fig|294.194.peg.6854"/>
<dbReference type="AlphaFoldDB" id="A0A109KPN6"/>
<dbReference type="Proteomes" id="UP000061348">
    <property type="component" value="Unassembled WGS sequence"/>
</dbReference>
<sequence>MPRQALLLALLAILTSGCTSAPIQNQAVPAGVRSAAMIAPGCIQLADGWHCQELVPASKAESMDRQRVPGILL</sequence>
<organism evidence="2 3">
    <name type="scientific">Pseudomonas fluorescens</name>
    <dbReference type="NCBI Taxonomy" id="294"/>
    <lineage>
        <taxon>Bacteria</taxon>
        <taxon>Pseudomonadati</taxon>
        <taxon>Pseudomonadota</taxon>
        <taxon>Gammaproteobacteria</taxon>
        <taxon>Pseudomonadales</taxon>
        <taxon>Pseudomonadaceae</taxon>
        <taxon>Pseudomonas</taxon>
    </lineage>
</organism>
<accession>A0A109KPN6</accession>
<gene>
    <name evidence="2" type="ORF">PFLmoz3_06162</name>
</gene>
<evidence type="ECO:0000256" key="1">
    <source>
        <dbReference type="SAM" id="SignalP"/>
    </source>
</evidence>
<evidence type="ECO:0008006" key="4">
    <source>
        <dbReference type="Google" id="ProtNLM"/>
    </source>
</evidence>
<reference evidence="2 3" key="1">
    <citation type="submission" date="2015-05" db="EMBL/GenBank/DDBJ databases">
        <title>A genomic and transcriptomic approach to investigate the blue pigment phenotype in Pseudomonas fluorescens.</title>
        <authorList>
            <person name="Andreani N.A."/>
            <person name="Cardazzo B."/>
        </authorList>
    </citation>
    <scope>NUCLEOTIDE SEQUENCE [LARGE SCALE GENOMIC DNA]</scope>
    <source>
        <strain evidence="2 3">Ps_22</strain>
    </source>
</reference>
<protein>
    <recommendedName>
        <fullName evidence="4">Lipoprotein</fullName>
    </recommendedName>
</protein>
<evidence type="ECO:0000313" key="2">
    <source>
        <dbReference type="EMBL" id="KWV73129.1"/>
    </source>
</evidence>
<keyword evidence="1" id="KW-0732">Signal</keyword>
<feature type="chain" id="PRO_5007137698" description="Lipoprotein" evidence="1">
    <location>
        <begin position="22"/>
        <end position="73"/>
    </location>
</feature>
<evidence type="ECO:0000313" key="3">
    <source>
        <dbReference type="Proteomes" id="UP000061348"/>
    </source>
</evidence>
<dbReference type="EMBL" id="LCYA01000284">
    <property type="protein sequence ID" value="KWV73129.1"/>
    <property type="molecule type" value="Genomic_DNA"/>
</dbReference>